<dbReference type="PIRSF" id="PIRSF006816">
    <property type="entry name" value="Cyc3_hyd_g"/>
    <property type="match status" value="1"/>
</dbReference>
<dbReference type="SUPFAM" id="SSF52343">
    <property type="entry name" value="Ferredoxin reductase-like, C-terminal NADP-linked domain"/>
    <property type="match status" value="1"/>
</dbReference>
<gene>
    <name evidence="12" type="ORF">IAI60_15025</name>
</gene>
<accession>A0ABS3KEN9</accession>
<dbReference type="InterPro" id="IPR039261">
    <property type="entry name" value="FNR_nucleotide-bd"/>
</dbReference>
<feature type="domain" description="FAD-binding FR-type" evidence="11">
    <location>
        <begin position="12"/>
        <end position="114"/>
    </location>
</feature>
<keyword evidence="2" id="KW-0813">Transport</keyword>
<evidence type="ECO:0000256" key="9">
    <source>
        <dbReference type="ARBA" id="ARBA00023014"/>
    </source>
</evidence>
<keyword evidence="9" id="KW-0411">Iron-sulfur</keyword>
<organism evidence="12 13">
    <name type="scientific">Roseomonas marmotae</name>
    <dbReference type="NCBI Taxonomy" id="2768161"/>
    <lineage>
        <taxon>Bacteria</taxon>
        <taxon>Pseudomonadati</taxon>
        <taxon>Pseudomonadota</taxon>
        <taxon>Alphaproteobacteria</taxon>
        <taxon>Acetobacterales</taxon>
        <taxon>Roseomonadaceae</taxon>
        <taxon>Roseomonas</taxon>
    </lineage>
</organism>
<keyword evidence="13" id="KW-1185">Reference proteome</keyword>
<dbReference type="Gene3D" id="2.40.30.10">
    <property type="entry name" value="Translation factors"/>
    <property type="match status" value="1"/>
</dbReference>
<dbReference type="InterPro" id="IPR017927">
    <property type="entry name" value="FAD-bd_FR_type"/>
</dbReference>
<evidence type="ECO:0000256" key="10">
    <source>
        <dbReference type="ARBA" id="ARBA00034078"/>
    </source>
</evidence>
<evidence type="ECO:0000256" key="5">
    <source>
        <dbReference type="ARBA" id="ARBA00022723"/>
    </source>
</evidence>
<keyword evidence="4" id="KW-0001">2Fe-2S</keyword>
<dbReference type="Gene3D" id="2.10.240.10">
    <property type="entry name" value="Dihydroorotate dehydrogenase, electron transfer subunit"/>
    <property type="match status" value="1"/>
</dbReference>
<comment type="cofactor">
    <cofactor evidence="10">
        <name>[2Fe-2S] cluster</name>
        <dbReference type="ChEBI" id="CHEBI:190135"/>
    </cofactor>
</comment>
<dbReference type="CDD" id="cd06218">
    <property type="entry name" value="DHOD_e_trans"/>
    <property type="match status" value="1"/>
</dbReference>
<dbReference type="RefSeq" id="WP_207448440.1">
    <property type="nucleotide sequence ID" value="NZ_CP061095.1"/>
</dbReference>
<evidence type="ECO:0000256" key="8">
    <source>
        <dbReference type="ARBA" id="ARBA00023004"/>
    </source>
</evidence>
<evidence type="ECO:0000259" key="11">
    <source>
        <dbReference type="PROSITE" id="PS51384"/>
    </source>
</evidence>
<evidence type="ECO:0000256" key="2">
    <source>
        <dbReference type="ARBA" id="ARBA00022448"/>
    </source>
</evidence>
<protein>
    <submittedName>
        <fullName evidence="12">Dihydroorotate dehydrogenase electron transfer subunit</fullName>
    </submittedName>
</protein>
<evidence type="ECO:0000313" key="12">
    <source>
        <dbReference type="EMBL" id="MBO1075929.1"/>
    </source>
</evidence>
<dbReference type="InterPro" id="IPR017938">
    <property type="entry name" value="Riboflavin_synthase-like_b-brl"/>
</dbReference>
<evidence type="ECO:0000313" key="13">
    <source>
        <dbReference type="Proteomes" id="UP001518990"/>
    </source>
</evidence>
<dbReference type="SUPFAM" id="SSF63380">
    <property type="entry name" value="Riboflavin synthase domain-like"/>
    <property type="match status" value="1"/>
</dbReference>
<dbReference type="Gene3D" id="3.40.50.80">
    <property type="entry name" value="Nucleotide-binding domain of ferredoxin-NADP reductase (FNR) module"/>
    <property type="match status" value="1"/>
</dbReference>
<keyword evidence="7" id="KW-0249">Electron transport</keyword>
<evidence type="ECO:0000256" key="3">
    <source>
        <dbReference type="ARBA" id="ARBA00022630"/>
    </source>
</evidence>
<name>A0ABS3KEN9_9PROT</name>
<dbReference type="PANTHER" id="PTHR43513">
    <property type="entry name" value="DIHYDROOROTATE DEHYDROGENASE B (NAD(+)), ELECTRON TRANSFER SUBUNIT"/>
    <property type="match status" value="1"/>
</dbReference>
<comment type="caution">
    <text evidence="12">The sequence shown here is derived from an EMBL/GenBank/DDBJ whole genome shotgun (WGS) entry which is preliminary data.</text>
</comment>
<dbReference type="EMBL" id="JACTNF010000015">
    <property type="protein sequence ID" value="MBO1075929.1"/>
    <property type="molecule type" value="Genomic_DNA"/>
</dbReference>
<dbReference type="InterPro" id="IPR012165">
    <property type="entry name" value="Cyt_c3_hydrogenase_gsu"/>
</dbReference>
<dbReference type="PANTHER" id="PTHR43513:SF3">
    <property type="entry name" value="DIHYDROOROTATE DEHYDROGENASE B (NAD(+)), ELECTRON TRANSFER SUBUNIT-RELATED"/>
    <property type="match status" value="1"/>
</dbReference>
<keyword evidence="6" id="KW-0274">FAD</keyword>
<keyword evidence="8" id="KW-0408">Iron</keyword>
<proteinExistence type="inferred from homology"/>
<reference evidence="12 13" key="1">
    <citation type="submission" date="2020-09" db="EMBL/GenBank/DDBJ databases">
        <title>Roseomonas.</title>
        <authorList>
            <person name="Zhu W."/>
        </authorList>
    </citation>
    <scope>NUCLEOTIDE SEQUENCE [LARGE SCALE GENOMIC DNA]</scope>
    <source>
        <strain evidence="12 13">1311</strain>
    </source>
</reference>
<dbReference type="PROSITE" id="PS51384">
    <property type="entry name" value="FAD_FR"/>
    <property type="match status" value="1"/>
</dbReference>
<evidence type="ECO:0000256" key="7">
    <source>
        <dbReference type="ARBA" id="ARBA00022982"/>
    </source>
</evidence>
<dbReference type="InterPro" id="IPR019480">
    <property type="entry name" value="Dihydroorotate_DH_Fe-S-bd"/>
</dbReference>
<evidence type="ECO:0000256" key="6">
    <source>
        <dbReference type="ARBA" id="ARBA00022827"/>
    </source>
</evidence>
<evidence type="ECO:0000256" key="4">
    <source>
        <dbReference type="ARBA" id="ARBA00022714"/>
    </source>
</evidence>
<dbReference type="Proteomes" id="UP001518990">
    <property type="component" value="Unassembled WGS sequence"/>
</dbReference>
<sequence>MPHPAPAQPKPVSQQAALVLAHDAVNAEYRHLVLRTDATAAAARPGQFFQLLCPAPPGEAPFLRRPMSLYGADAEAGTVEFLYKVTGAGTRGLATLRVGERLDILGPLGHGFILNPSWRDIVVVGRGVGLATLGPLARMARGMGIGVTAVLSARRPELMLSDELFRQHGASVLAVHDHDGTSAPAAVEAMLRGLIAQGRCDAFFTCGSARLLRLQQGLAREFGLPGQVAMEQQMACGLGMCFCCVRDFSVDGKTVHRRVCWDGPVFDMLEAVA</sequence>
<comment type="similarity">
    <text evidence="1">Belongs to the PyrK family.</text>
</comment>
<keyword evidence="3" id="KW-0285">Flavoprotein</keyword>
<dbReference type="InterPro" id="IPR050353">
    <property type="entry name" value="PyrK_electron_transfer"/>
</dbReference>
<dbReference type="Pfam" id="PF10418">
    <property type="entry name" value="DHODB_Fe-S_bind"/>
    <property type="match status" value="1"/>
</dbReference>
<evidence type="ECO:0000256" key="1">
    <source>
        <dbReference type="ARBA" id="ARBA00006422"/>
    </source>
</evidence>
<dbReference type="InterPro" id="IPR037117">
    <property type="entry name" value="Dihydroorotate_DH_ele_sf"/>
</dbReference>
<keyword evidence="5" id="KW-0479">Metal-binding</keyword>